<feature type="transmembrane region" description="Helical" evidence="2">
    <location>
        <begin position="759"/>
        <end position="779"/>
    </location>
</feature>
<dbReference type="KEGG" id="ipa:Isop_2953"/>
<dbReference type="RefSeq" id="WP_013565806.1">
    <property type="nucleotide sequence ID" value="NC_014962.1"/>
</dbReference>
<dbReference type="InParanoid" id="E8R288"/>
<feature type="transmembrane region" description="Helical" evidence="2">
    <location>
        <begin position="671"/>
        <end position="690"/>
    </location>
</feature>
<gene>
    <name evidence="4" type="ordered locus">Isop_2953</name>
</gene>
<keyword evidence="5" id="KW-1185">Reference proteome</keyword>
<proteinExistence type="predicted"/>
<feature type="transmembrane region" description="Helical" evidence="2">
    <location>
        <begin position="547"/>
        <end position="568"/>
    </location>
</feature>
<dbReference type="GO" id="GO:0005886">
    <property type="term" value="C:plasma membrane"/>
    <property type="evidence" value="ECO:0007669"/>
    <property type="project" value="UniProtKB-SubCell"/>
</dbReference>
<organism evidence="4 5">
    <name type="scientific">Isosphaera pallida (strain ATCC 43644 / DSM 9630 / IS1B)</name>
    <dbReference type="NCBI Taxonomy" id="575540"/>
    <lineage>
        <taxon>Bacteria</taxon>
        <taxon>Pseudomonadati</taxon>
        <taxon>Planctomycetota</taxon>
        <taxon>Planctomycetia</taxon>
        <taxon>Isosphaerales</taxon>
        <taxon>Isosphaeraceae</taxon>
        <taxon>Isosphaera</taxon>
    </lineage>
</organism>
<dbReference type="Proteomes" id="UP000008631">
    <property type="component" value="Chromosome"/>
</dbReference>
<feature type="transmembrane region" description="Helical" evidence="2">
    <location>
        <begin position="720"/>
        <end position="739"/>
    </location>
</feature>
<evidence type="ECO:0000313" key="5">
    <source>
        <dbReference type="Proteomes" id="UP000008631"/>
    </source>
</evidence>
<accession>E8R288</accession>
<sequence length="790" mass="82752">MTFVSNESEFSPSDLDTTSSSGQAETAPRRDRRGGDGWGVLGRWGRMALKECREILRDRRTLITLALMPLLLYPLLAVGFQQFLLGGVAKGDAGPIELRIGVGPPERARVVQNFLENVPPPRLGAGLPDPSALLGRMVGGESGSESGGSALPSKLGQAVAPIFLAGGFEELDAALRSYQIDAWVRIDDAPEGGLSWEVVTLEGTRMGGLAVEFLEAWTTKANLAVLATALGRQRPPVTLTGRTVSSGEAGGAVSLAALVPLVLILMTITGAVYPAIDLTAGERERGTMEILIAAPTPRFLLLLSKYAAVVLVALLTATVNLVAMGLTLGLTGLGRALFGTGGLTGWAILQVFGLLLVFASFFSAVLMGLTSIARSFKEAQAYLIPLMLVSLAPGFAALMPGLALTPTLAAVPLLNVVLLARDALNNQADPALAGVVVVLTLIYAGIALALAARVFGAEAVPTSGGLESDEAALDGLTTQRDAVEAADHNDSADRSDDLPSDAESSRPARPAPLPSPSWVLVATAAAFPAYLFSSGLIPGWVGEDLTARLVAASVAQAVIFLAIPAVVLVATRSNPNASLALKPSQGRVWWLVALALGMSLWPFAHEAAVWVRGLGLGGVGEETLGLVQTRNTQLREAVAWPWLVLALALLPAATEELFFRGMMFTSLRRRFSEAATIGLTGLLFGLFHFVLPIGLLPERLIPSTMLGLVLGWLRAQSGSVGPGMLLHLTHNGLLVALFLLEPKLKAWGIGLEETIHLPWPILATAALVIALALTGAVFATRSNRSVPRGA</sequence>
<evidence type="ECO:0000256" key="2">
    <source>
        <dbReference type="SAM" id="Phobius"/>
    </source>
</evidence>
<dbReference type="PANTHER" id="PTHR43471:SF3">
    <property type="entry name" value="ABC TRANSPORTER PERMEASE PROTEIN NATB"/>
    <property type="match status" value="1"/>
</dbReference>
<name>E8R288_ISOPI</name>
<evidence type="ECO:0000259" key="3">
    <source>
        <dbReference type="Pfam" id="PF02517"/>
    </source>
</evidence>
<evidence type="ECO:0000313" key="4">
    <source>
        <dbReference type="EMBL" id="ADV63518.1"/>
    </source>
</evidence>
<feature type="domain" description="CAAX prenyl protease 2/Lysostaphin resistance protein A-like" evidence="3">
    <location>
        <begin position="640"/>
        <end position="732"/>
    </location>
</feature>
<reference evidence="4 5" key="2">
    <citation type="journal article" date="2011" name="Stand. Genomic Sci.">
        <title>Complete genome sequence of Isosphaera pallida type strain (IS1B).</title>
        <authorList>
            <consortium name="US DOE Joint Genome Institute (JGI-PGF)"/>
            <person name="Goker M."/>
            <person name="Cleland D."/>
            <person name="Saunders E."/>
            <person name="Lapidus A."/>
            <person name="Nolan M."/>
            <person name="Lucas S."/>
            <person name="Hammon N."/>
            <person name="Deshpande S."/>
            <person name="Cheng J.F."/>
            <person name="Tapia R."/>
            <person name="Han C."/>
            <person name="Goodwin L."/>
            <person name="Pitluck S."/>
            <person name="Liolios K."/>
            <person name="Pagani I."/>
            <person name="Ivanova N."/>
            <person name="Mavromatis K."/>
            <person name="Pati A."/>
            <person name="Chen A."/>
            <person name="Palaniappan K."/>
            <person name="Land M."/>
            <person name="Hauser L."/>
            <person name="Chang Y.J."/>
            <person name="Jeffries C.D."/>
            <person name="Detter J.C."/>
            <person name="Beck B."/>
            <person name="Woyke T."/>
            <person name="Bristow J."/>
            <person name="Eisen J.A."/>
            <person name="Markowitz V."/>
            <person name="Hugenholtz P."/>
            <person name="Kyrpides N.C."/>
            <person name="Klenk H.P."/>
        </authorList>
    </citation>
    <scope>NUCLEOTIDE SEQUENCE [LARGE SCALE GENOMIC DNA]</scope>
    <source>
        <strain evidence="5">ATCC 43644 / DSM 9630 / IS1B</strain>
    </source>
</reference>
<feature type="compositionally biased region" description="Polar residues" evidence="1">
    <location>
        <begin position="1"/>
        <end position="24"/>
    </location>
</feature>
<dbReference type="Pfam" id="PF02517">
    <property type="entry name" value="Rce1-like"/>
    <property type="match status" value="1"/>
</dbReference>
<protein>
    <submittedName>
        <fullName evidence="4">Abortive infection protein</fullName>
    </submittedName>
</protein>
<dbReference type="EMBL" id="CP002353">
    <property type="protein sequence ID" value="ADV63518.1"/>
    <property type="molecule type" value="Genomic_DNA"/>
</dbReference>
<feature type="compositionally biased region" description="Basic and acidic residues" evidence="1">
    <location>
        <begin position="484"/>
        <end position="497"/>
    </location>
</feature>
<dbReference type="GO" id="GO:0140359">
    <property type="term" value="F:ABC-type transporter activity"/>
    <property type="evidence" value="ECO:0007669"/>
    <property type="project" value="InterPro"/>
</dbReference>
<dbReference type="eggNOG" id="COG1668">
    <property type="taxonomic scope" value="Bacteria"/>
</dbReference>
<feature type="transmembrane region" description="Helical" evidence="2">
    <location>
        <begin position="306"/>
        <end position="326"/>
    </location>
</feature>
<dbReference type="OrthoDB" id="5486437at2"/>
<feature type="region of interest" description="Disordered" evidence="1">
    <location>
        <begin position="1"/>
        <end position="35"/>
    </location>
</feature>
<dbReference type="GO" id="GO:0080120">
    <property type="term" value="P:CAAX-box protein maturation"/>
    <property type="evidence" value="ECO:0007669"/>
    <property type="project" value="UniProtKB-ARBA"/>
</dbReference>
<feature type="transmembrane region" description="Helical" evidence="2">
    <location>
        <begin position="639"/>
        <end position="659"/>
    </location>
</feature>
<feature type="transmembrane region" description="Helical" evidence="2">
    <location>
        <begin position="431"/>
        <end position="452"/>
    </location>
</feature>
<dbReference type="Pfam" id="PF12679">
    <property type="entry name" value="ABC2_membrane_2"/>
    <property type="match status" value="1"/>
</dbReference>
<feature type="transmembrane region" description="Helical" evidence="2">
    <location>
        <begin position="381"/>
        <end position="411"/>
    </location>
</feature>
<dbReference type="STRING" id="575540.Isop_2953"/>
<dbReference type="eggNOG" id="COG1266">
    <property type="taxonomic scope" value="Bacteria"/>
</dbReference>
<dbReference type="FunCoup" id="E8R288">
    <property type="interactions" value="233"/>
</dbReference>
<feature type="region of interest" description="Disordered" evidence="1">
    <location>
        <begin position="484"/>
        <end position="512"/>
    </location>
</feature>
<feature type="transmembrane region" description="Helical" evidence="2">
    <location>
        <begin position="252"/>
        <end position="276"/>
    </location>
</feature>
<keyword evidence="2" id="KW-0812">Transmembrane</keyword>
<dbReference type="GO" id="GO:0004175">
    <property type="term" value="F:endopeptidase activity"/>
    <property type="evidence" value="ECO:0007669"/>
    <property type="project" value="UniProtKB-ARBA"/>
</dbReference>
<feature type="transmembrane region" description="Helical" evidence="2">
    <location>
        <begin position="588"/>
        <end position="604"/>
    </location>
</feature>
<feature type="transmembrane region" description="Helical" evidence="2">
    <location>
        <begin position="62"/>
        <end position="84"/>
    </location>
</feature>
<keyword evidence="2" id="KW-0472">Membrane</keyword>
<dbReference type="AlphaFoldDB" id="E8R288"/>
<feature type="transmembrane region" description="Helical" evidence="2">
    <location>
        <begin position="518"/>
        <end position="541"/>
    </location>
</feature>
<keyword evidence="2" id="KW-1133">Transmembrane helix</keyword>
<dbReference type="PANTHER" id="PTHR43471">
    <property type="entry name" value="ABC TRANSPORTER PERMEASE"/>
    <property type="match status" value="1"/>
</dbReference>
<reference key="1">
    <citation type="submission" date="2010-11" db="EMBL/GenBank/DDBJ databases">
        <title>The complete sequence of chromosome of Isophaera pallida ATCC 43644.</title>
        <authorList>
            <consortium name="US DOE Joint Genome Institute (JGI-PGF)"/>
            <person name="Lucas S."/>
            <person name="Copeland A."/>
            <person name="Lapidus A."/>
            <person name="Bruce D."/>
            <person name="Goodwin L."/>
            <person name="Pitluck S."/>
            <person name="Kyrpides N."/>
            <person name="Mavromatis K."/>
            <person name="Pagani I."/>
            <person name="Ivanova N."/>
            <person name="Saunders E."/>
            <person name="Brettin T."/>
            <person name="Detter J.C."/>
            <person name="Han C."/>
            <person name="Tapia R."/>
            <person name="Land M."/>
            <person name="Hauser L."/>
            <person name="Markowitz V."/>
            <person name="Cheng J.-F."/>
            <person name="Hugenholtz P."/>
            <person name="Woyke T."/>
            <person name="Wu D."/>
            <person name="Eisen J.A."/>
        </authorList>
    </citation>
    <scope>NUCLEOTIDE SEQUENCE</scope>
    <source>
        <strain>ATCC 43644</strain>
    </source>
</reference>
<dbReference type="InterPro" id="IPR003675">
    <property type="entry name" value="Rce1/LyrA-like_dom"/>
</dbReference>
<dbReference type="HOGENOM" id="CLU_022118_0_0_0"/>
<evidence type="ECO:0000256" key="1">
    <source>
        <dbReference type="SAM" id="MobiDB-lite"/>
    </source>
</evidence>
<feature type="transmembrane region" description="Helical" evidence="2">
    <location>
        <begin position="346"/>
        <end position="369"/>
    </location>
</feature>